<accession>A0A813DZH9</accession>
<evidence type="ECO:0000313" key="7">
    <source>
        <dbReference type="EMBL" id="CAE8591107.1"/>
    </source>
</evidence>
<dbReference type="InterPro" id="IPR052190">
    <property type="entry name" value="Euk-Arch_PrmC-MTase"/>
</dbReference>
<sequence>AAPALSEEMLHGPAARANASNGFLGDASLFSDEDDGRPPLPASAAEAESGDALHWEVFPASLSVRSLPVVAFSDEADEQLVWFDGFVRDGRVGVSPGPPDVCAKNPVVMSPAFLGFAIEPYEKRYLHYRRVGVLFARPRGGRFMQPSIDTILVCRALADVLDAAHKSKSEVGSIIDVGSGSGFLGKFAAAHAPGSRELEVTLVDLDAEAMRYCQSEGFNASERGRGGRQVAWHLRAEDAVALLEDSPGFDLLISNPPYIPTRGEVENSTVQSSPGGFWEGISLVVFLLELISGQRCPRGARLVMMVTSITLKSPAVLAALAA</sequence>
<dbReference type="InterPro" id="IPR029063">
    <property type="entry name" value="SAM-dependent_MTases_sf"/>
</dbReference>
<keyword evidence="9" id="KW-1185">Reference proteome</keyword>
<proteinExistence type="inferred from homology"/>
<evidence type="ECO:0000256" key="5">
    <source>
        <dbReference type="SAM" id="MobiDB-lite"/>
    </source>
</evidence>
<dbReference type="GO" id="GO:0003676">
    <property type="term" value="F:nucleic acid binding"/>
    <property type="evidence" value="ECO:0007669"/>
    <property type="project" value="InterPro"/>
</dbReference>
<dbReference type="PANTHER" id="PTHR45875:SF1">
    <property type="entry name" value="METHYLTRANSFERASE N6AMT1"/>
    <property type="match status" value="1"/>
</dbReference>
<dbReference type="GO" id="GO:0032259">
    <property type="term" value="P:methylation"/>
    <property type="evidence" value="ECO:0007669"/>
    <property type="project" value="UniProtKB-KW"/>
</dbReference>
<comment type="caution">
    <text evidence="7">The sequence shown here is derived from an EMBL/GenBank/DDBJ whole genome shotgun (WGS) entry which is preliminary data.</text>
</comment>
<feature type="non-terminal residue" evidence="7">
    <location>
        <position position="322"/>
    </location>
</feature>
<evidence type="ECO:0000256" key="2">
    <source>
        <dbReference type="ARBA" id="ARBA00022603"/>
    </source>
</evidence>
<feature type="domain" description="Methyltransferase small" evidence="6">
    <location>
        <begin position="157"/>
        <end position="260"/>
    </location>
</feature>
<dbReference type="PROSITE" id="PS00092">
    <property type="entry name" value="N6_MTASE"/>
    <property type="match status" value="1"/>
</dbReference>
<name>A0A813DZH9_POLGL</name>
<dbReference type="EMBL" id="CAJNNV010004698">
    <property type="protein sequence ID" value="CAE8591107.1"/>
    <property type="molecule type" value="Genomic_DNA"/>
</dbReference>
<dbReference type="Pfam" id="PF05175">
    <property type="entry name" value="MTS"/>
    <property type="match status" value="1"/>
</dbReference>
<gene>
    <name evidence="8" type="ORF">PGLA1383_LOCUS55990</name>
    <name evidence="7" type="ORF">PGLA1383_LOCUS9799</name>
</gene>
<dbReference type="Gene3D" id="3.40.50.150">
    <property type="entry name" value="Vaccinia Virus protein VP39"/>
    <property type="match status" value="1"/>
</dbReference>
<comment type="similarity">
    <text evidence="1">Belongs to the eukaryotic/archaeal PrmC-related family.</text>
</comment>
<organism evidence="7 9">
    <name type="scientific">Polarella glacialis</name>
    <name type="common">Dinoflagellate</name>
    <dbReference type="NCBI Taxonomy" id="89957"/>
    <lineage>
        <taxon>Eukaryota</taxon>
        <taxon>Sar</taxon>
        <taxon>Alveolata</taxon>
        <taxon>Dinophyceae</taxon>
        <taxon>Suessiales</taxon>
        <taxon>Suessiaceae</taxon>
        <taxon>Polarella</taxon>
    </lineage>
</organism>
<dbReference type="InterPro" id="IPR002052">
    <property type="entry name" value="DNA_methylase_N6_adenine_CS"/>
</dbReference>
<evidence type="ECO:0000256" key="1">
    <source>
        <dbReference type="ARBA" id="ARBA00006149"/>
    </source>
</evidence>
<evidence type="ECO:0000313" key="9">
    <source>
        <dbReference type="Proteomes" id="UP000654075"/>
    </source>
</evidence>
<dbReference type="InterPro" id="IPR007848">
    <property type="entry name" value="Small_mtfrase_dom"/>
</dbReference>
<dbReference type="CDD" id="cd02440">
    <property type="entry name" value="AdoMet_MTases"/>
    <property type="match status" value="1"/>
</dbReference>
<dbReference type="PANTHER" id="PTHR45875">
    <property type="entry name" value="METHYLTRANSFERASE N6AMT1"/>
    <property type="match status" value="1"/>
</dbReference>
<feature type="region of interest" description="Disordered" evidence="5">
    <location>
        <begin position="1"/>
        <end position="48"/>
    </location>
</feature>
<keyword evidence="2" id="KW-0489">Methyltransferase</keyword>
<dbReference type="GO" id="GO:0008276">
    <property type="term" value="F:protein methyltransferase activity"/>
    <property type="evidence" value="ECO:0007669"/>
    <property type="project" value="TreeGrafter"/>
</dbReference>
<dbReference type="GO" id="GO:0008757">
    <property type="term" value="F:S-adenosylmethionine-dependent methyltransferase activity"/>
    <property type="evidence" value="ECO:0007669"/>
    <property type="project" value="TreeGrafter"/>
</dbReference>
<keyword evidence="3" id="KW-0808">Transferase</keyword>
<reference evidence="7" key="1">
    <citation type="submission" date="2021-02" db="EMBL/GenBank/DDBJ databases">
        <authorList>
            <person name="Dougan E. K."/>
            <person name="Rhodes N."/>
            <person name="Thang M."/>
            <person name="Chan C."/>
        </authorList>
    </citation>
    <scope>NUCLEOTIDE SEQUENCE</scope>
</reference>
<feature type="non-terminal residue" evidence="7">
    <location>
        <position position="1"/>
    </location>
</feature>
<keyword evidence="4" id="KW-0949">S-adenosyl-L-methionine</keyword>
<dbReference type="GO" id="GO:0035657">
    <property type="term" value="C:eRF1 methyltransferase complex"/>
    <property type="evidence" value="ECO:0007669"/>
    <property type="project" value="TreeGrafter"/>
</dbReference>
<evidence type="ECO:0000256" key="4">
    <source>
        <dbReference type="ARBA" id="ARBA00022691"/>
    </source>
</evidence>
<evidence type="ECO:0000313" key="8">
    <source>
        <dbReference type="EMBL" id="CAE8641317.1"/>
    </source>
</evidence>
<evidence type="ECO:0000256" key="3">
    <source>
        <dbReference type="ARBA" id="ARBA00022679"/>
    </source>
</evidence>
<dbReference type="SUPFAM" id="SSF53335">
    <property type="entry name" value="S-adenosyl-L-methionine-dependent methyltransferases"/>
    <property type="match status" value="1"/>
</dbReference>
<evidence type="ECO:0000259" key="6">
    <source>
        <dbReference type="Pfam" id="PF05175"/>
    </source>
</evidence>
<dbReference type="Proteomes" id="UP000654075">
    <property type="component" value="Unassembled WGS sequence"/>
</dbReference>
<dbReference type="OrthoDB" id="406152at2759"/>
<dbReference type="EMBL" id="CAJNNV010032876">
    <property type="protein sequence ID" value="CAE8641317.1"/>
    <property type="molecule type" value="Genomic_DNA"/>
</dbReference>
<protein>
    <recommendedName>
        <fullName evidence="6">Methyltransferase small domain-containing protein</fullName>
    </recommendedName>
</protein>
<dbReference type="AlphaFoldDB" id="A0A813DZH9"/>